<accession>K0B2V9</accession>
<dbReference type="HOGENOM" id="CLU_065901_2_0_9"/>
<dbReference type="STRING" id="1128398.Curi_c24920"/>
<evidence type="ECO:0000256" key="2">
    <source>
        <dbReference type="ARBA" id="ARBA00023239"/>
    </source>
</evidence>
<dbReference type="eggNOG" id="COG2138">
    <property type="taxonomic scope" value="Bacteria"/>
</dbReference>
<sequence>MKGIIIIGHGSRANDAKDIFLKVVEGLKEKLDTPNVEGCFMELSEPYIPRTIDKMYNEGVRDFTVLPYFLFPGIHIKEDIPEILNECKEKYGDISIKLAEPIGYHDSLIDILKERIQGETKCI</sequence>
<organism evidence="3 4">
    <name type="scientific">Gottschalkia acidurici (strain ATCC 7906 / DSM 604 / BCRC 14475 / CIP 104303 / KCTC 5404 / NCIMB 10678 / 9a)</name>
    <name type="common">Clostridium acidurici</name>
    <dbReference type="NCBI Taxonomy" id="1128398"/>
    <lineage>
        <taxon>Bacteria</taxon>
        <taxon>Bacillati</taxon>
        <taxon>Bacillota</taxon>
        <taxon>Tissierellia</taxon>
        <taxon>Tissierellales</taxon>
        <taxon>Gottschalkiaceae</taxon>
        <taxon>Gottschalkia</taxon>
    </lineage>
</organism>
<dbReference type="PANTHER" id="PTHR33542">
    <property type="entry name" value="SIROHYDROCHLORIN FERROCHELATASE, CHLOROPLASTIC"/>
    <property type="match status" value="1"/>
</dbReference>
<keyword evidence="1" id="KW-0479">Metal-binding</keyword>
<evidence type="ECO:0000256" key="1">
    <source>
        <dbReference type="ARBA" id="ARBA00022723"/>
    </source>
</evidence>
<evidence type="ECO:0000313" key="3">
    <source>
        <dbReference type="EMBL" id="AFS79487.1"/>
    </source>
</evidence>
<dbReference type="EMBL" id="CP003326">
    <property type="protein sequence ID" value="AFS79487.1"/>
    <property type="molecule type" value="Genomic_DNA"/>
</dbReference>
<dbReference type="Gene3D" id="3.40.50.1400">
    <property type="match status" value="1"/>
</dbReference>
<dbReference type="Proteomes" id="UP000006094">
    <property type="component" value="Chromosome"/>
</dbReference>
<evidence type="ECO:0000313" key="4">
    <source>
        <dbReference type="Proteomes" id="UP000006094"/>
    </source>
</evidence>
<protein>
    <submittedName>
        <fullName evidence="3">Cobalamin (Vitamin B12) biosynthesis protein CbiX</fullName>
        <ecNumber evidence="3">4.99.1.3</ecNumber>
    </submittedName>
</protein>
<dbReference type="EC" id="4.99.1.3" evidence="3"/>
<dbReference type="PATRIC" id="fig|1128398.3.peg.2567"/>
<name>K0B2V9_GOTA9</name>
<dbReference type="InterPro" id="IPR002762">
    <property type="entry name" value="CbiX-like"/>
</dbReference>
<gene>
    <name evidence="3" type="primary">cbiX</name>
    <name evidence="3" type="ordered locus">Curi_c24920</name>
</gene>
<dbReference type="SUPFAM" id="SSF53800">
    <property type="entry name" value="Chelatase"/>
    <property type="match status" value="1"/>
</dbReference>
<dbReference type="InterPro" id="IPR050963">
    <property type="entry name" value="Sirohydro_Cobaltochel/CbiX"/>
</dbReference>
<dbReference type="RefSeq" id="WP_014968621.1">
    <property type="nucleotide sequence ID" value="NC_018664.1"/>
</dbReference>
<proteinExistence type="predicted"/>
<dbReference type="AlphaFoldDB" id="K0B2V9"/>
<dbReference type="KEGG" id="cad:Curi_c24920"/>
<dbReference type="Pfam" id="PF01903">
    <property type="entry name" value="CbiX"/>
    <property type="match status" value="1"/>
</dbReference>
<keyword evidence="2 3" id="KW-0456">Lyase</keyword>
<dbReference type="CDD" id="cd03416">
    <property type="entry name" value="CbiX_SirB_N"/>
    <property type="match status" value="1"/>
</dbReference>
<dbReference type="GO" id="GO:0016852">
    <property type="term" value="F:sirohydrochlorin cobaltochelatase activity"/>
    <property type="evidence" value="ECO:0007669"/>
    <property type="project" value="UniProtKB-EC"/>
</dbReference>
<reference evidence="3 4" key="1">
    <citation type="journal article" date="2012" name="PLoS ONE">
        <title>The purine-utilizing bacterium Clostridium acidurici 9a: a genome-guided metabolic reconsideration.</title>
        <authorList>
            <person name="Hartwich K."/>
            <person name="Poehlein A."/>
            <person name="Daniel R."/>
        </authorList>
    </citation>
    <scope>NUCLEOTIDE SEQUENCE [LARGE SCALE GENOMIC DNA]</scope>
    <source>
        <strain evidence="4">ATCC 7906 / DSM 604 / BCRC 14475 / CIP 104303 / KCTC 5404 / NCIMB 10678 / 9a</strain>
    </source>
</reference>
<dbReference type="PANTHER" id="PTHR33542:SF3">
    <property type="entry name" value="SIROHYDROCHLORIN FERROCHELATASE, CHLOROPLASTIC"/>
    <property type="match status" value="1"/>
</dbReference>
<keyword evidence="4" id="KW-1185">Reference proteome</keyword>
<dbReference type="GO" id="GO:0046872">
    <property type="term" value="F:metal ion binding"/>
    <property type="evidence" value="ECO:0007669"/>
    <property type="project" value="UniProtKB-KW"/>
</dbReference>